<dbReference type="Pfam" id="PF00560">
    <property type="entry name" value="LRR_1"/>
    <property type="match status" value="1"/>
</dbReference>
<dbReference type="Proteomes" id="UP001604277">
    <property type="component" value="Unassembled WGS sequence"/>
</dbReference>
<keyword evidence="6" id="KW-1185">Reference proteome</keyword>
<accession>A0ABD1X957</accession>
<dbReference type="GO" id="GO:0051707">
    <property type="term" value="P:response to other organism"/>
    <property type="evidence" value="ECO:0007669"/>
    <property type="project" value="UniProtKB-ARBA"/>
</dbReference>
<reference evidence="6" key="1">
    <citation type="submission" date="2024-07" db="EMBL/GenBank/DDBJ databases">
        <title>Two chromosome-level genome assemblies of Korean endemic species Abeliophyllum distichum and Forsythia ovata (Oleaceae).</title>
        <authorList>
            <person name="Jang H."/>
        </authorList>
    </citation>
    <scope>NUCLEOTIDE SEQUENCE [LARGE SCALE GENOMIC DNA]</scope>
</reference>
<sequence length="159" mass="17691">MDKIEWLPISLGKLSNVTEVNFSGNPIIALPTTIGNLKVLPEAMEKIEFLEILTLHYNRVKRLPTTMRNLLQLKELDVSFNELESMPESLCFAQCKILPSERNPSPPIIPPGGKIKTKPGSSQIPTTPSLGKVTQRGAQPYSPLLAPETRTKINKMQFV</sequence>
<dbReference type="PANTHER" id="PTHR48051:SF54">
    <property type="entry name" value="LEUCINE-RICH REPEAT-CONTAINING PROTEIN"/>
    <property type="match status" value="1"/>
</dbReference>
<evidence type="ECO:0000313" key="5">
    <source>
        <dbReference type="EMBL" id="KAL2558506.1"/>
    </source>
</evidence>
<feature type="region of interest" description="Disordered" evidence="4">
    <location>
        <begin position="103"/>
        <end position="143"/>
    </location>
</feature>
<dbReference type="InterPro" id="IPR050216">
    <property type="entry name" value="LRR_domain-containing"/>
</dbReference>
<evidence type="ECO:0000256" key="2">
    <source>
        <dbReference type="ARBA" id="ARBA00022737"/>
    </source>
</evidence>
<organism evidence="5 6">
    <name type="scientific">Forsythia ovata</name>
    <dbReference type="NCBI Taxonomy" id="205694"/>
    <lineage>
        <taxon>Eukaryota</taxon>
        <taxon>Viridiplantae</taxon>
        <taxon>Streptophyta</taxon>
        <taxon>Embryophyta</taxon>
        <taxon>Tracheophyta</taxon>
        <taxon>Spermatophyta</taxon>
        <taxon>Magnoliopsida</taxon>
        <taxon>eudicotyledons</taxon>
        <taxon>Gunneridae</taxon>
        <taxon>Pentapetalae</taxon>
        <taxon>asterids</taxon>
        <taxon>lamiids</taxon>
        <taxon>Lamiales</taxon>
        <taxon>Oleaceae</taxon>
        <taxon>Forsythieae</taxon>
        <taxon>Forsythia</taxon>
    </lineage>
</organism>
<proteinExistence type="inferred from homology"/>
<dbReference type="InterPro" id="IPR003591">
    <property type="entry name" value="Leu-rich_rpt_typical-subtyp"/>
</dbReference>
<dbReference type="Gene3D" id="3.80.10.10">
    <property type="entry name" value="Ribonuclease Inhibitor"/>
    <property type="match status" value="1"/>
</dbReference>
<evidence type="ECO:0000256" key="3">
    <source>
        <dbReference type="ARBA" id="ARBA00023786"/>
    </source>
</evidence>
<dbReference type="SMART" id="SM00369">
    <property type="entry name" value="LRR_TYP"/>
    <property type="match status" value="3"/>
</dbReference>
<keyword evidence="1" id="KW-0433">Leucine-rich repeat</keyword>
<dbReference type="SUPFAM" id="SSF52058">
    <property type="entry name" value="L domain-like"/>
    <property type="match status" value="1"/>
</dbReference>
<keyword evidence="2" id="KW-0677">Repeat</keyword>
<evidence type="ECO:0000256" key="1">
    <source>
        <dbReference type="ARBA" id="ARBA00022614"/>
    </source>
</evidence>
<dbReference type="GO" id="GO:0006952">
    <property type="term" value="P:defense response"/>
    <property type="evidence" value="ECO:0007669"/>
    <property type="project" value="UniProtKB-ARBA"/>
</dbReference>
<comment type="caution">
    <text evidence="5">The sequence shown here is derived from an EMBL/GenBank/DDBJ whole genome shotgun (WGS) entry which is preliminary data.</text>
</comment>
<name>A0ABD1X957_9LAMI</name>
<dbReference type="PANTHER" id="PTHR48051">
    <property type="match status" value="1"/>
</dbReference>
<gene>
    <name evidence="5" type="ORF">Fot_03245</name>
</gene>
<comment type="similarity">
    <text evidence="3">Belongs to the SHOC2 family.</text>
</comment>
<dbReference type="EMBL" id="JBFOLJ010000001">
    <property type="protein sequence ID" value="KAL2558506.1"/>
    <property type="molecule type" value="Genomic_DNA"/>
</dbReference>
<dbReference type="InterPro" id="IPR001611">
    <property type="entry name" value="Leu-rich_rpt"/>
</dbReference>
<evidence type="ECO:0000256" key="4">
    <source>
        <dbReference type="SAM" id="MobiDB-lite"/>
    </source>
</evidence>
<protein>
    <submittedName>
        <fullName evidence="5">Uncharacterized protein</fullName>
    </submittedName>
</protein>
<feature type="compositionally biased region" description="Low complexity" evidence="4">
    <location>
        <begin position="111"/>
        <end position="122"/>
    </location>
</feature>
<evidence type="ECO:0000313" key="6">
    <source>
        <dbReference type="Proteomes" id="UP001604277"/>
    </source>
</evidence>
<dbReference type="AlphaFoldDB" id="A0ABD1X957"/>
<dbReference type="InterPro" id="IPR032675">
    <property type="entry name" value="LRR_dom_sf"/>
</dbReference>